<dbReference type="PANTHER" id="PTHR21221:SF1">
    <property type="entry name" value="UREIDOGLYCOLATE LYASE"/>
    <property type="match status" value="1"/>
</dbReference>
<evidence type="ECO:0000256" key="3">
    <source>
        <dbReference type="ARBA" id="ARBA00023239"/>
    </source>
</evidence>
<evidence type="ECO:0000313" key="5">
    <source>
        <dbReference type="EMBL" id="KXN75096.1"/>
    </source>
</evidence>
<proteinExistence type="predicted"/>
<evidence type="ECO:0000256" key="4">
    <source>
        <dbReference type="ARBA" id="ARBA00047684"/>
    </source>
</evidence>
<dbReference type="InterPro" id="IPR047233">
    <property type="entry name" value="UAH_cupin"/>
</dbReference>
<dbReference type="GO" id="GO:0050385">
    <property type="term" value="F:ureidoglycolate lyase activity"/>
    <property type="evidence" value="ECO:0007669"/>
    <property type="project" value="UniProtKB-EC"/>
</dbReference>
<dbReference type="InterPro" id="IPR007247">
    <property type="entry name" value="Ureidogly_lyase"/>
</dbReference>
<dbReference type="EMBL" id="KQ964418">
    <property type="protein sequence ID" value="KXN75096.1"/>
    <property type="molecule type" value="Genomic_DNA"/>
</dbReference>
<keyword evidence="6" id="KW-1185">Reference proteome</keyword>
<keyword evidence="2" id="KW-0659">Purine metabolism</keyword>
<gene>
    <name evidence="5" type="ORF">CONCODRAFT_33892</name>
</gene>
<name>A0A137PJC1_CONC2</name>
<reference evidence="5 6" key="1">
    <citation type="journal article" date="2015" name="Genome Biol. Evol.">
        <title>Phylogenomic analyses indicate that early fungi evolved digesting cell walls of algal ancestors of land plants.</title>
        <authorList>
            <person name="Chang Y."/>
            <person name="Wang S."/>
            <person name="Sekimoto S."/>
            <person name="Aerts A.L."/>
            <person name="Choi C."/>
            <person name="Clum A."/>
            <person name="LaButti K.M."/>
            <person name="Lindquist E.A."/>
            <person name="Yee Ngan C."/>
            <person name="Ohm R.A."/>
            <person name="Salamov A.A."/>
            <person name="Grigoriev I.V."/>
            <person name="Spatafora J.W."/>
            <person name="Berbee M.L."/>
        </authorList>
    </citation>
    <scope>NUCLEOTIDE SEQUENCE [LARGE SCALE GENOMIC DNA]</scope>
    <source>
        <strain evidence="5 6">NRRL 28638</strain>
    </source>
</reference>
<dbReference type="PANTHER" id="PTHR21221">
    <property type="entry name" value="UREIDOGLYCOLATE HYDROLASE"/>
    <property type="match status" value="1"/>
</dbReference>
<dbReference type="SUPFAM" id="SSF51182">
    <property type="entry name" value="RmlC-like cupins"/>
    <property type="match status" value="1"/>
</dbReference>
<evidence type="ECO:0000313" key="6">
    <source>
        <dbReference type="Proteomes" id="UP000070444"/>
    </source>
</evidence>
<accession>A0A137PJC1</accession>
<keyword evidence="3" id="KW-0456">Lyase</keyword>
<dbReference type="OMA" id="ARNANQG"/>
<comment type="catalytic activity">
    <reaction evidence="4">
        <text>(S)-ureidoglycolate = urea + glyoxylate</text>
        <dbReference type="Rhea" id="RHEA:11304"/>
        <dbReference type="ChEBI" id="CHEBI:16199"/>
        <dbReference type="ChEBI" id="CHEBI:36655"/>
        <dbReference type="ChEBI" id="CHEBI:57296"/>
        <dbReference type="EC" id="4.3.2.3"/>
    </reaction>
</comment>
<evidence type="ECO:0000256" key="1">
    <source>
        <dbReference type="ARBA" id="ARBA00011738"/>
    </source>
</evidence>
<organism evidence="5 6">
    <name type="scientific">Conidiobolus coronatus (strain ATCC 28846 / CBS 209.66 / NRRL 28638)</name>
    <name type="common">Delacroixia coronata</name>
    <dbReference type="NCBI Taxonomy" id="796925"/>
    <lineage>
        <taxon>Eukaryota</taxon>
        <taxon>Fungi</taxon>
        <taxon>Fungi incertae sedis</taxon>
        <taxon>Zoopagomycota</taxon>
        <taxon>Entomophthoromycotina</taxon>
        <taxon>Entomophthoromycetes</taxon>
        <taxon>Entomophthorales</taxon>
        <taxon>Ancylistaceae</taxon>
        <taxon>Conidiobolus</taxon>
    </lineage>
</organism>
<dbReference type="InterPro" id="IPR024060">
    <property type="entry name" value="Ureidoglycolate_lyase_dom_sf"/>
</dbReference>
<dbReference type="OrthoDB" id="10266039at2759"/>
<dbReference type="Proteomes" id="UP000070444">
    <property type="component" value="Unassembled WGS sequence"/>
</dbReference>
<dbReference type="PIRSF" id="PIRSF017306">
    <property type="entry name" value="Ureidogly_hydro"/>
    <property type="match status" value="1"/>
</dbReference>
<dbReference type="Pfam" id="PF04115">
    <property type="entry name" value="Ureidogly_lyase"/>
    <property type="match status" value="1"/>
</dbReference>
<sequence length="201" mass="23206">MVATEQILPLRFINQESFKAYGQVYDYQSSDVNVTSANQGTAKRVNHIFKVKNNRPDGVSTLSNPSKKSAEPNVCFFNCVKRDTPNDQFRVHLLERHPYSTQSFYPINSNKDTYYIVLVAPYDSEKDQPDVSKLEAYLANGQQAINYYDNVWHHPMIALNDDIQFICLVNENGHFEEDTQEHYFDKDVNIVLNTNLSQVEN</sequence>
<dbReference type="STRING" id="796925.A0A137PJC1"/>
<dbReference type="Gene3D" id="2.60.120.480">
    <property type="entry name" value="Ureidoglycolate hydrolase"/>
    <property type="match status" value="1"/>
</dbReference>
<keyword evidence="5" id="KW-0378">Hydrolase</keyword>
<dbReference type="AlphaFoldDB" id="A0A137PJC1"/>
<dbReference type="GO" id="GO:0000256">
    <property type="term" value="P:allantoin catabolic process"/>
    <property type="evidence" value="ECO:0007669"/>
    <property type="project" value="InterPro"/>
</dbReference>
<dbReference type="InterPro" id="IPR011051">
    <property type="entry name" value="RmlC_Cupin_sf"/>
</dbReference>
<evidence type="ECO:0000256" key="2">
    <source>
        <dbReference type="ARBA" id="ARBA00022631"/>
    </source>
</evidence>
<dbReference type="GO" id="GO:0006144">
    <property type="term" value="P:purine nucleobase metabolic process"/>
    <property type="evidence" value="ECO:0007669"/>
    <property type="project" value="UniProtKB-KW"/>
</dbReference>
<protein>
    <submittedName>
        <fullName evidence="5">Ureidoglycolate hydrolase</fullName>
    </submittedName>
</protein>
<dbReference type="GO" id="GO:0004848">
    <property type="term" value="F:ureidoglycolate hydrolase activity"/>
    <property type="evidence" value="ECO:0007669"/>
    <property type="project" value="InterPro"/>
</dbReference>
<dbReference type="CDD" id="cd20298">
    <property type="entry name" value="cupin_UAH"/>
    <property type="match status" value="1"/>
</dbReference>
<comment type="subunit">
    <text evidence="1">Homodimer.</text>
</comment>